<dbReference type="GO" id="GO:0016020">
    <property type="term" value="C:membrane"/>
    <property type="evidence" value="ECO:0007669"/>
    <property type="project" value="UniProtKB-SubCell"/>
</dbReference>
<dbReference type="AlphaFoldDB" id="A0A7M5UVE1"/>
<evidence type="ECO:0000313" key="9">
    <source>
        <dbReference type="EnsemblMetazoa" id="CLYHEMP004772.1"/>
    </source>
</evidence>
<proteinExistence type="predicted"/>
<keyword evidence="10" id="KW-1185">Reference proteome</keyword>
<comment type="subcellular location">
    <subcellularLocation>
        <location evidence="1">Membrane</location>
        <topology evidence="1">Multi-pass membrane protein</topology>
    </subcellularLocation>
</comment>
<evidence type="ECO:0000256" key="7">
    <source>
        <dbReference type="SAM" id="MobiDB-lite"/>
    </source>
</evidence>
<feature type="transmembrane region" description="Helical" evidence="8">
    <location>
        <begin position="93"/>
        <end position="111"/>
    </location>
</feature>
<evidence type="ECO:0000256" key="3">
    <source>
        <dbReference type="ARBA" id="ARBA00022692"/>
    </source>
</evidence>
<dbReference type="InterPro" id="IPR050382">
    <property type="entry name" value="MFS_Na/Anion_cotransporter"/>
</dbReference>
<keyword evidence="5 8" id="KW-1133">Transmembrane helix</keyword>
<keyword evidence="3 8" id="KW-0812">Transmembrane</keyword>
<evidence type="ECO:0000256" key="2">
    <source>
        <dbReference type="ARBA" id="ARBA00022448"/>
    </source>
</evidence>
<dbReference type="EnsemblMetazoa" id="CLYHEMT004772.1">
    <property type="protein sequence ID" value="CLYHEMP004772.1"/>
    <property type="gene ID" value="CLYHEMG004772"/>
</dbReference>
<dbReference type="Gene3D" id="1.20.1250.20">
    <property type="entry name" value="MFS general substrate transporter like domains"/>
    <property type="match status" value="1"/>
</dbReference>
<protein>
    <submittedName>
        <fullName evidence="9">Uncharacterized protein</fullName>
    </submittedName>
</protein>
<dbReference type="OrthoDB" id="2985014at2759"/>
<keyword evidence="6 8" id="KW-0472">Membrane</keyword>
<evidence type="ECO:0000256" key="6">
    <source>
        <dbReference type="ARBA" id="ARBA00023136"/>
    </source>
</evidence>
<evidence type="ECO:0000256" key="5">
    <source>
        <dbReference type="ARBA" id="ARBA00022989"/>
    </source>
</evidence>
<dbReference type="FunFam" id="1.20.1250.20:FF:000003">
    <property type="entry name" value="Solute carrier family 17 member 3"/>
    <property type="match status" value="1"/>
</dbReference>
<dbReference type="PANTHER" id="PTHR11662:SF399">
    <property type="entry name" value="FI19708P1-RELATED"/>
    <property type="match status" value="1"/>
</dbReference>
<evidence type="ECO:0000256" key="4">
    <source>
        <dbReference type="ARBA" id="ARBA00022847"/>
    </source>
</evidence>
<organism evidence="9 10">
    <name type="scientific">Clytia hemisphaerica</name>
    <dbReference type="NCBI Taxonomy" id="252671"/>
    <lineage>
        <taxon>Eukaryota</taxon>
        <taxon>Metazoa</taxon>
        <taxon>Cnidaria</taxon>
        <taxon>Hydrozoa</taxon>
        <taxon>Hydroidolina</taxon>
        <taxon>Leptothecata</taxon>
        <taxon>Obeliida</taxon>
        <taxon>Clytiidae</taxon>
        <taxon>Clytia</taxon>
    </lineage>
</organism>
<evidence type="ECO:0000313" key="10">
    <source>
        <dbReference type="Proteomes" id="UP000594262"/>
    </source>
</evidence>
<dbReference type="PANTHER" id="PTHR11662">
    <property type="entry name" value="SOLUTE CARRIER FAMILY 17"/>
    <property type="match status" value="1"/>
</dbReference>
<feature type="region of interest" description="Disordered" evidence="7">
    <location>
        <begin position="130"/>
        <end position="151"/>
    </location>
</feature>
<feature type="transmembrane region" description="Helical" evidence="8">
    <location>
        <begin position="58"/>
        <end position="81"/>
    </location>
</feature>
<dbReference type="SUPFAM" id="SSF103473">
    <property type="entry name" value="MFS general substrate transporter"/>
    <property type="match status" value="1"/>
</dbReference>
<dbReference type="GO" id="GO:0015293">
    <property type="term" value="F:symporter activity"/>
    <property type="evidence" value="ECO:0007669"/>
    <property type="project" value="UniProtKB-KW"/>
</dbReference>
<accession>A0A7M5UVE1</accession>
<dbReference type="GO" id="GO:0006820">
    <property type="term" value="P:monoatomic anion transport"/>
    <property type="evidence" value="ECO:0007669"/>
    <property type="project" value="TreeGrafter"/>
</dbReference>
<evidence type="ECO:0000256" key="8">
    <source>
        <dbReference type="SAM" id="Phobius"/>
    </source>
</evidence>
<name>A0A7M5UVE1_9CNID</name>
<evidence type="ECO:0000256" key="1">
    <source>
        <dbReference type="ARBA" id="ARBA00004141"/>
    </source>
</evidence>
<sequence length="151" mass="16548">MFNSIGFFSQALFMVIVGYTKNKDLAIIGLTLAVGLGGFAGTGFPINHLDIAPRYASILFGISNCFATLPGIISPLVVGLITPHETQEEWRVVFFIAASIYLFGLLFYCIFASGEKQEWADGNQYFNHTNDDGEEGHELLANKSGVDEEDE</sequence>
<reference evidence="9" key="1">
    <citation type="submission" date="2021-01" db="UniProtKB">
        <authorList>
            <consortium name="EnsemblMetazoa"/>
        </authorList>
    </citation>
    <scope>IDENTIFICATION</scope>
</reference>
<keyword evidence="4" id="KW-0769">Symport</keyword>
<dbReference type="Proteomes" id="UP000594262">
    <property type="component" value="Unplaced"/>
</dbReference>
<keyword evidence="2" id="KW-0813">Transport</keyword>
<dbReference type="InterPro" id="IPR036259">
    <property type="entry name" value="MFS_trans_sf"/>
</dbReference>
<feature type="transmembrane region" description="Helical" evidence="8">
    <location>
        <begin position="25"/>
        <end position="46"/>
    </location>
</feature>